<feature type="domain" description="PLD phosphodiesterase" evidence="15">
    <location>
        <begin position="1376"/>
        <end position="1403"/>
    </location>
</feature>
<evidence type="ECO:0000256" key="10">
    <source>
        <dbReference type="ARBA" id="ARBA00022963"/>
    </source>
</evidence>
<feature type="compositionally biased region" description="Low complexity" evidence="14">
    <location>
        <begin position="2113"/>
        <end position="2134"/>
    </location>
</feature>
<keyword evidence="11" id="KW-0175">Coiled coil</keyword>
<dbReference type="InterPro" id="IPR036388">
    <property type="entry name" value="WH-like_DNA-bd_sf"/>
</dbReference>
<evidence type="ECO:0000313" key="17">
    <source>
        <dbReference type="EMBL" id="DAZ95899.1"/>
    </source>
</evidence>
<feature type="compositionally biased region" description="Polar residues" evidence="14">
    <location>
        <begin position="442"/>
        <end position="451"/>
    </location>
</feature>
<comment type="catalytic activity">
    <reaction evidence="1">
        <text>a 1,2-diacyl-sn-glycero-3-phosphocholine + H2O = a 1,2-diacyl-sn-glycero-3-phosphate + choline + H(+)</text>
        <dbReference type="Rhea" id="RHEA:14445"/>
        <dbReference type="ChEBI" id="CHEBI:15354"/>
        <dbReference type="ChEBI" id="CHEBI:15377"/>
        <dbReference type="ChEBI" id="CHEBI:15378"/>
        <dbReference type="ChEBI" id="CHEBI:57643"/>
        <dbReference type="ChEBI" id="CHEBI:58608"/>
        <dbReference type="EC" id="3.1.4.4"/>
    </reaction>
</comment>
<gene>
    <name evidence="17" type="ORF">N0F65_012610</name>
</gene>
<dbReference type="Gene3D" id="6.10.140.260">
    <property type="match status" value="1"/>
</dbReference>
<dbReference type="PANTHER" id="PTHR18896">
    <property type="entry name" value="PHOSPHOLIPASE D"/>
    <property type="match status" value="1"/>
</dbReference>
<dbReference type="InterPro" id="IPR011993">
    <property type="entry name" value="PH-like_dom_sf"/>
</dbReference>
<dbReference type="PROSITE" id="PS51495">
    <property type="entry name" value="GLUE"/>
    <property type="match status" value="1"/>
</dbReference>
<dbReference type="Pfam" id="PF04157">
    <property type="entry name" value="EAP30"/>
    <property type="match status" value="1"/>
</dbReference>
<feature type="region of interest" description="Disordered" evidence="14">
    <location>
        <begin position="437"/>
        <end position="473"/>
    </location>
</feature>
<keyword evidence="12" id="KW-0443">Lipid metabolism</keyword>
<dbReference type="SUPFAM" id="SSF50729">
    <property type="entry name" value="PH domain-like"/>
    <property type="match status" value="1"/>
</dbReference>
<dbReference type="EMBL" id="DAKRPA010000185">
    <property type="protein sequence ID" value="DAZ95899.1"/>
    <property type="molecule type" value="Genomic_DNA"/>
</dbReference>
<dbReference type="Pfam" id="PF00614">
    <property type="entry name" value="PLDc"/>
    <property type="match status" value="1"/>
</dbReference>
<evidence type="ECO:0000256" key="12">
    <source>
        <dbReference type="ARBA" id="ARBA00023098"/>
    </source>
</evidence>
<dbReference type="SUPFAM" id="SSF46785">
    <property type="entry name" value="Winged helix' DNA-binding domain"/>
    <property type="match status" value="1"/>
</dbReference>
<dbReference type="Pfam" id="PF11605">
    <property type="entry name" value="Vps36_ESCRT-II"/>
    <property type="match status" value="1"/>
</dbReference>
<feature type="compositionally biased region" description="Polar residues" evidence="14">
    <location>
        <begin position="2084"/>
        <end position="2094"/>
    </location>
</feature>
<evidence type="ECO:0000256" key="1">
    <source>
        <dbReference type="ARBA" id="ARBA00000798"/>
    </source>
</evidence>
<keyword evidence="9" id="KW-0653">Protein transport</keyword>
<dbReference type="EC" id="3.1.4.4" evidence="4"/>
<dbReference type="GO" id="GO:0005886">
    <property type="term" value="C:plasma membrane"/>
    <property type="evidence" value="ECO:0007669"/>
    <property type="project" value="TreeGrafter"/>
</dbReference>
<evidence type="ECO:0000256" key="5">
    <source>
        <dbReference type="ARBA" id="ARBA00022448"/>
    </source>
</evidence>
<feature type="compositionally biased region" description="Low complexity" evidence="14">
    <location>
        <begin position="454"/>
        <end position="467"/>
    </location>
</feature>
<keyword evidence="18" id="KW-1185">Reference proteome</keyword>
<feature type="domain" description="PLD phosphodiesterase" evidence="15">
    <location>
        <begin position="930"/>
        <end position="957"/>
    </location>
</feature>
<dbReference type="PANTHER" id="PTHR18896:SF76">
    <property type="entry name" value="PHOSPHOLIPASE"/>
    <property type="match status" value="1"/>
</dbReference>
<feature type="compositionally biased region" description="Low complexity" evidence="14">
    <location>
        <begin position="1135"/>
        <end position="1152"/>
    </location>
</feature>
<feature type="compositionally biased region" description="Polar residues" evidence="14">
    <location>
        <begin position="2164"/>
        <end position="2178"/>
    </location>
</feature>
<evidence type="ECO:0000259" key="16">
    <source>
        <dbReference type="PROSITE" id="PS51495"/>
    </source>
</evidence>
<dbReference type="InterPro" id="IPR025202">
    <property type="entry name" value="PLD-like_dom"/>
</dbReference>
<feature type="region of interest" description="Disordered" evidence="14">
    <location>
        <begin position="2075"/>
        <end position="2207"/>
    </location>
</feature>
<dbReference type="InterPro" id="IPR001736">
    <property type="entry name" value="PLipase_D/transphosphatidylase"/>
</dbReference>
<dbReference type="GO" id="GO:0015031">
    <property type="term" value="P:protein transport"/>
    <property type="evidence" value="ECO:0007669"/>
    <property type="project" value="UniProtKB-KW"/>
</dbReference>
<feature type="compositionally biased region" description="Low complexity" evidence="14">
    <location>
        <begin position="1564"/>
        <end position="1585"/>
    </location>
</feature>
<dbReference type="Gene3D" id="3.30.870.10">
    <property type="entry name" value="Endonuclease Chain A"/>
    <property type="match status" value="3"/>
</dbReference>
<feature type="compositionally biased region" description="Polar residues" evidence="14">
    <location>
        <begin position="1535"/>
        <end position="1545"/>
    </location>
</feature>
<dbReference type="GO" id="GO:0032266">
    <property type="term" value="F:phosphatidylinositol-3-phosphate binding"/>
    <property type="evidence" value="ECO:0007669"/>
    <property type="project" value="InterPro"/>
</dbReference>
<feature type="domain" description="GLUE N-terminal" evidence="16">
    <location>
        <begin position="45"/>
        <end position="177"/>
    </location>
</feature>
<dbReference type="GO" id="GO:0043130">
    <property type="term" value="F:ubiquitin binding"/>
    <property type="evidence" value="ECO:0007669"/>
    <property type="project" value="InterPro"/>
</dbReference>
<dbReference type="PROSITE" id="PS50035">
    <property type="entry name" value="PLD"/>
    <property type="match status" value="3"/>
</dbReference>
<organism evidence="17 18">
    <name type="scientific">Lagenidium giganteum</name>
    <dbReference type="NCBI Taxonomy" id="4803"/>
    <lineage>
        <taxon>Eukaryota</taxon>
        <taxon>Sar</taxon>
        <taxon>Stramenopiles</taxon>
        <taxon>Oomycota</taxon>
        <taxon>Peronosporomycetes</taxon>
        <taxon>Pythiales</taxon>
        <taxon>Pythiaceae</taxon>
    </lineage>
</organism>
<evidence type="ECO:0000256" key="3">
    <source>
        <dbReference type="ARBA" id="ARBA00009697"/>
    </source>
</evidence>
<dbReference type="InterPro" id="IPR021648">
    <property type="entry name" value="GLUE_dom"/>
</dbReference>
<dbReference type="CDD" id="cd09138">
    <property type="entry name" value="PLDc_vPLD1_2_yPLD_like_1"/>
    <property type="match status" value="1"/>
</dbReference>
<keyword evidence="8" id="KW-0378">Hydrolase</keyword>
<keyword evidence="6" id="KW-0677">Repeat</keyword>
<feature type="region of interest" description="Disordered" evidence="14">
    <location>
        <begin position="1526"/>
        <end position="1657"/>
    </location>
</feature>
<evidence type="ECO:0000259" key="15">
    <source>
        <dbReference type="PROSITE" id="PS50035"/>
    </source>
</evidence>
<evidence type="ECO:0000256" key="13">
    <source>
        <dbReference type="ARBA" id="ARBA00030114"/>
    </source>
</evidence>
<evidence type="ECO:0000256" key="6">
    <source>
        <dbReference type="ARBA" id="ARBA00022737"/>
    </source>
</evidence>
<comment type="similarity">
    <text evidence="3">Belongs to the VPS36 family.</text>
</comment>
<feature type="compositionally biased region" description="Polar residues" evidence="14">
    <location>
        <begin position="1615"/>
        <end position="1628"/>
    </location>
</feature>
<evidence type="ECO:0000256" key="9">
    <source>
        <dbReference type="ARBA" id="ARBA00022927"/>
    </source>
</evidence>
<evidence type="ECO:0000313" key="18">
    <source>
        <dbReference type="Proteomes" id="UP001146120"/>
    </source>
</evidence>
<dbReference type="SMART" id="SM00155">
    <property type="entry name" value="PLDc"/>
    <property type="match status" value="3"/>
</dbReference>
<evidence type="ECO:0000256" key="2">
    <source>
        <dbReference type="ARBA" id="ARBA00004177"/>
    </source>
</evidence>
<feature type="region of interest" description="Disordered" evidence="14">
    <location>
        <begin position="1092"/>
        <end position="1175"/>
    </location>
</feature>
<dbReference type="InterPro" id="IPR040608">
    <property type="entry name" value="Snf8/Vps36"/>
</dbReference>
<evidence type="ECO:0000256" key="7">
    <source>
        <dbReference type="ARBA" id="ARBA00022753"/>
    </source>
</evidence>
<keyword evidence="5" id="KW-0813">Transport</keyword>
<dbReference type="Gene3D" id="1.10.10.10">
    <property type="entry name" value="Winged helix-like DNA-binding domain superfamily/Winged helix DNA-binding domain"/>
    <property type="match status" value="2"/>
</dbReference>
<sequence>MSMAPTMSKSIDITAMGLAIKSVEDESAGQPKVVSVAALDMFHPLTLTSAGRPALYNNEVEIYSEDNISLYDHSNKTAHMRGRCSITTHRLFYIEDNKANSPAVAMYLPLEWITRVSKEAGFLARSAKLRLDIASVSPPYISAYLKLSFKDGGRDDFANPLEAALSRKAWHDTQPSHVVDRRLQKRQFNASDAGIAGILRRQQEAQKETLELATSAFSDLTHLMEKAKDMVGLIEKYVEIQKANEAKSEGEGSTGSSKEDDLNKLSSLMLDMGITSPVTRENSGAAYYQQLARQLAEFLSVQLPKHGGIMTLSDIYCVFNRARGVELISPDDLYHAASLQKKLRLGSHLRRFDGGLIVLQSDSHREDRVAERLLAMATTSSLGYITSSDVSLELHISLPLAWEYLKVAEELGKICRDDTFEGINFFPNRFETFAAPGPATVSDESASQQPRMQPAVSNASSVASPTSEHMRRTGSYDNEFTKRASVANIRREVETTTSMFLHRDLDKEVHVFQEEPRLQVLGGRSEDAWPTRYVEYDLELRYKNFTWHVEIPKSAIYGLWFYVKSKMHSINHSRHHSAPQVSQGTSSGGSYTTSNFPQMRKLFLANAEKSISPEMIALIQQYLEAVVKVPALLSSAYVVSMLQVSNSTFCEEEGYTSVREGWLRVRIWLKGNQENVRINRGAVSCDNECFNCMCVIKRVNLKSKKWRWVALKHSCIAVYPSIQKMRWLLTNRGTRTQDTKAAEVFLFDAKFTIERGVQSAGSNTALLVSNSTYVMQLEAKAKQSIVKWANDIRKVAEKSDWSQSHRDESFAIPRFPNQFPSYARWFVDGKDSYGSIYESIRSAKKEIYIAGWWICPSIHLLRPAALYPHSRLDQVLLKKAEEGVEIYILMYKEVSVALTLNSNFSKQTFRRLHPKIHVLRDPDFLMKHLGMWSHHEKIVSVDQKVSFVGGLDLCFGRWDTPNHDLFDHSTERTKFVGKDYSNPRVKDFIDVHLPEKDLIDRDKVPRMPWHDCHCRLEGQPARDVARHFIQRWNYSVSTRSKNEKLHHLVPRKDYPRVLETIQKDSSARLMNRRLRKAVQTVRAIHGLRKTTLAAQREAEESEDREFSSKRSQLNLEIQEANGEETTPKNSPPKSSPAKSSHAPHSPSRAARSSSKDLSEALPSPTRSMDSFTRGFDRDRRLSRMMSDRSTRGNLALDDTGLAVVEDDEAIEEHNSSNAMDKRGFACSCQILRSLSLWSGGCPTERSIQNAYLRLIGSANHFVYIENQFFVSGLDGDPFCSNRIANAIVERIRRAAANQEKFRVMVVMPLLPAFPGKPEDKESSSLRGVMYWQYRSICRGEHSIYHTLFKELEDPFEYIAFYGLRTHELKGEQPQTEEVYVHSKVMIVDDRTCIIGSANINERSMAGDRDSEIAVQVEDTDLDESVKIASNTFSVGKFAHSFRMKLFEEHFGVEPGTAQYDKYRDPMDNDAWFSMQDQAMKNCQIYESVFGCLPSDSVVSFKQISAFIDRNNRESILLGGRSTFLQKGARGRAESSGGTNKDNNSHAPPAGLAPPAGIPPSTSSGAGHAAADPAAGHGNNSANGSNPPTPRGSPGKKYRQQKIAMSPMSDEGDTVVSDTHVSPELSSTGASHARKVSSASSPSAASLHTPQNNQHGNHIMPALARDQSSMFGDGLTVNMREDSQIQKRKEELKEVQGHIVYFPLKFLSEEALEPKLLPAELFHAQMAGETTSRMMSDRSTRGNLALDDTGLAVVEDDEAIEEHNSSNAMDKRGFACSCQILRSLSLWSGGCPTERSIQNAYLRLIGSANHFVYIENQFFVSGLDGDPFCSNRIANAIVERIRRAAANQEKFRVMVVMPLLPAFPGKPEDKESSSLRGVMYWQYRSICRGEHSIYHTLFKELEDPFEYIAFYGLRTHELKGEQPQTEEVYVHSKVMIVDDRTCIIGSANINERSMAGDRDSEIAVQVEDTDLDESVKIASNTFSVGKFAHSFRMKLFEEHFGVEPGTAQYDKYRDPMDNDAWFSMQDQAMKNCQIYESVFGCLPSDSVVSFKQISAFIDRNNRESILLGGRSTFLQKGARGRAESSGGTNKDNNSHAPPAGLAPPAGIPPSTSSGAGHAAADPAAGHGNNSANGSNPPTPRGSPGKKYRQQKIAMSPMSDEGDTVVSDTHVSPELSSTGASHARKVSSASAPSAASLHTPQNNQHGNHITPALARDQSSMFGDGLTVNMREDSQIQKRKEELKEVQGHIVYFPLKFLSEEALEPKLLPAELFQ</sequence>
<dbReference type="InterPro" id="IPR036390">
    <property type="entry name" value="WH_DNA-bd_sf"/>
</dbReference>
<comment type="subcellular location">
    <subcellularLocation>
        <location evidence="2">Endosome</location>
    </subcellularLocation>
</comment>
<evidence type="ECO:0000256" key="8">
    <source>
        <dbReference type="ARBA" id="ARBA00022801"/>
    </source>
</evidence>
<dbReference type="Pfam" id="PF13091">
    <property type="entry name" value="PLDc_2"/>
    <property type="match status" value="2"/>
</dbReference>
<dbReference type="GO" id="GO:0009395">
    <property type="term" value="P:phospholipid catabolic process"/>
    <property type="evidence" value="ECO:0007669"/>
    <property type="project" value="TreeGrafter"/>
</dbReference>
<dbReference type="GO" id="GO:0005768">
    <property type="term" value="C:endosome"/>
    <property type="evidence" value="ECO:0007669"/>
    <property type="project" value="UniProtKB-SubCell"/>
</dbReference>
<feature type="compositionally biased region" description="Polar residues" evidence="14">
    <location>
        <begin position="2196"/>
        <end position="2205"/>
    </location>
</feature>
<protein>
    <recommendedName>
        <fullName evidence="4">phospholipase D</fullName>
        <ecNumber evidence="4">3.1.4.4</ecNumber>
    </recommendedName>
    <alternativeName>
        <fullName evidence="13">ESCRT-II complex subunit VPS36</fullName>
    </alternativeName>
</protein>
<feature type="compositionally biased region" description="Low complexity" evidence="14">
    <location>
        <begin position="2185"/>
        <end position="2194"/>
    </location>
</feature>
<evidence type="ECO:0000256" key="14">
    <source>
        <dbReference type="SAM" id="MobiDB-lite"/>
    </source>
</evidence>
<keyword evidence="10" id="KW-0442">Lipid degradation</keyword>
<comment type="caution">
    <text evidence="17">The sequence shown here is derived from an EMBL/GenBank/DDBJ whole genome shotgun (WGS) entry which is preliminary data.</text>
</comment>
<dbReference type="SUPFAM" id="SSF56024">
    <property type="entry name" value="Phospholipase D/nuclease"/>
    <property type="match status" value="3"/>
</dbReference>
<dbReference type="CDD" id="cd09141">
    <property type="entry name" value="PLDc_vPLD1_2_yPLD_like_2"/>
    <property type="match status" value="2"/>
</dbReference>
<evidence type="ECO:0000256" key="11">
    <source>
        <dbReference type="ARBA" id="ARBA00023054"/>
    </source>
</evidence>
<keyword evidence="7" id="KW-0967">Endosome</keyword>
<dbReference type="Gene3D" id="2.30.29.30">
    <property type="entry name" value="Pleckstrin-homology domain (PH domain)/Phosphotyrosine-binding domain (PTB)"/>
    <property type="match status" value="1"/>
</dbReference>
<accession>A0AAV2YRP1</accession>
<dbReference type="FunFam" id="1.10.10.10:FF:000165">
    <property type="entry name" value="Vacuolar protein sorting protein (Vps36)"/>
    <property type="match status" value="1"/>
</dbReference>
<evidence type="ECO:0000256" key="4">
    <source>
        <dbReference type="ARBA" id="ARBA00012027"/>
    </source>
</evidence>
<reference evidence="17" key="1">
    <citation type="submission" date="2022-11" db="EMBL/GenBank/DDBJ databases">
        <authorList>
            <person name="Morgan W.R."/>
            <person name="Tartar A."/>
        </authorList>
    </citation>
    <scope>NUCLEOTIDE SEQUENCE</scope>
    <source>
        <strain evidence="17">ARSEF 373</strain>
    </source>
</reference>
<proteinExistence type="inferred from homology"/>
<reference evidence="17" key="2">
    <citation type="journal article" date="2023" name="Microbiol Resour">
        <title>Decontamination and Annotation of the Draft Genome Sequence of the Oomycete Lagenidium giganteum ARSEF 373.</title>
        <authorList>
            <person name="Morgan W.R."/>
            <person name="Tartar A."/>
        </authorList>
    </citation>
    <scope>NUCLEOTIDE SEQUENCE</scope>
    <source>
        <strain evidence="17">ARSEF 373</strain>
    </source>
</reference>
<dbReference type="Proteomes" id="UP001146120">
    <property type="component" value="Unassembled WGS sequence"/>
</dbReference>
<dbReference type="GO" id="GO:0004630">
    <property type="term" value="F:phospholipase D activity"/>
    <property type="evidence" value="ECO:0007669"/>
    <property type="project" value="UniProtKB-EC"/>
</dbReference>
<name>A0AAV2YRP1_9STRA</name>
<dbReference type="InterPro" id="IPR015679">
    <property type="entry name" value="PLipase_D_fam"/>
</dbReference>
<feature type="domain" description="PLD phosphodiesterase" evidence="15">
    <location>
        <begin position="1925"/>
        <end position="1952"/>
    </location>
</feature>
<feature type="compositionally biased region" description="Low complexity" evidence="14">
    <location>
        <begin position="1635"/>
        <end position="1645"/>
    </location>
</feature>